<feature type="domain" description="ABC-type glycine betaine transport system substrate-binding" evidence="1">
    <location>
        <begin position="5"/>
        <end position="62"/>
    </location>
</feature>
<dbReference type="EMBL" id="ADXJ01000505">
    <property type="protein sequence ID" value="EFS00637.1"/>
    <property type="molecule type" value="Genomic_DNA"/>
</dbReference>
<dbReference type="AlphaFoldDB" id="E3ZP04"/>
<evidence type="ECO:0000313" key="2">
    <source>
        <dbReference type="EMBL" id="EFS00637.1"/>
    </source>
</evidence>
<dbReference type="PATRIC" id="fig|702453.3.peg.950"/>
<name>E3ZP04_LISSE</name>
<dbReference type="SUPFAM" id="SSF53850">
    <property type="entry name" value="Periplasmic binding protein-like II"/>
    <property type="match status" value="1"/>
</dbReference>
<dbReference type="Gene3D" id="3.10.105.10">
    <property type="entry name" value="Dipeptide-binding Protein, Domain 3"/>
    <property type="match status" value="1"/>
</dbReference>
<dbReference type="Gene3D" id="3.40.190.100">
    <property type="entry name" value="Glycine betaine-binding periplasmic protein, domain 2"/>
    <property type="match status" value="1"/>
</dbReference>
<proteinExistence type="predicted"/>
<evidence type="ECO:0000259" key="1">
    <source>
        <dbReference type="Pfam" id="PF04069"/>
    </source>
</evidence>
<gene>
    <name evidence="2" type="ORF">NT03LS_1184</name>
</gene>
<sequence>TPVATDAADGMVAAWLPNTSGIYYKDYKGKFEDLGANLKGAKIGLAVPKYMTNINSIEDLKTSK</sequence>
<dbReference type="GO" id="GO:0043190">
    <property type="term" value="C:ATP-binding cassette (ABC) transporter complex"/>
    <property type="evidence" value="ECO:0007669"/>
    <property type="project" value="InterPro"/>
</dbReference>
<feature type="non-terminal residue" evidence="2">
    <location>
        <position position="1"/>
    </location>
</feature>
<dbReference type="RefSeq" id="WP_003746725.1">
    <property type="nucleotide sequence ID" value="NZ_CM001051.1"/>
</dbReference>
<dbReference type="HOGENOM" id="CLU_206822_0_0_9"/>
<comment type="caution">
    <text evidence="2">The sequence shown here is derived from an EMBL/GenBank/DDBJ whole genome shotgun (WGS) entry which is preliminary data.</text>
</comment>
<accession>E3ZP04</accession>
<protein>
    <submittedName>
        <fullName evidence="2">Glycine betaine-binding protein</fullName>
    </submittedName>
</protein>
<organism evidence="2">
    <name type="scientific">Listeria seeligeri FSL N1-067</name>
    <dbReference type="NCBI Taxonomy" id="702453"/>
    <lineage>
        <taxon>Bacteria</taxon>
        <taxon>Bacillati</taxon>
        <taxon>Bacillota</taxon>
        <taxon>Bacilli</taxon>
        <taxon>Bacillales</taxon>
        <taxon>Listeriaceae</taxon>
        <taxon>Listeria</taxon>
    </lineage>
</organism>
<reference evidence="2" key="1">
    <citation type="journal article" date="2010" name="Microbiol. Resour. Announc.">
        <title>Comparative genomics of the bacterial genus Listeria: Genome evolution is characterized by limited gene acquisition and limited gene loss.</title>
        <authorList>
            <person name="den Bakker H.C."/>
            <person name="Cummings C.A."/>
            <person name="Ferreira V."/>
            <person name="Vatta P."/>
            <person name="Orsi R.H."/>
            <person name="Degoricija L."/>
            <person name="Barker M."/>
            <person name="Petrauskene O."/>
            <person name="Furtado M.R."/>
            <person name="Wiedmann M."/>
        </authorList>
    </citation>
    <scope>NUCLEOTIDE SEQUENCE [LARGE SCALE GENOMIC DNA]</scope>
    <source>
        <strain evidence="2">FSL N1-067</strain>
    </source>
</reference>
<dbReference type="GO" id="GO:0022857">
    <property type="term" value="F:transmembrane transporter activity"/>
    <property type="evidence" value="ECO:0007669"/>
    <property type="project" value="InterPro"/>
</dbReference>
<dbReference type="Proteomes" id="UP000004302">
    <property type="component" value="Chromosome"/>
</dbReference>
<dbReference type="Pfam" id="PF04069">
    <property type="entry name" value="OpuAC"/>
    <property type="match status" value="1"/>
</dbReference>
<dbReference type="InterPro" id="IPR007210">
    <property type="entry name" value="ABC_Gly_betaine_transp_sub-bd"/>
</dbReference>